<protein>
    <submittedName>
        <fullName evidence="1">Uncharacterized protein</fullName>
    </submittedName>
</protein>
<dbReference type="Proteomes" id="UP000019149">
    <property type="component" value="Unassembled WGS sequence"/>
</dbReference>
<reference evidence="1 2" key="1">
    <citation type="journal article" date="2013" name="Nat. Genet.">
        <title>The genome of the hydatid tapeworm Echinococcus granulosus.</title>
        <authorList>
            <person name="Zheng H."/>
            <person name="Zhang W."/>
            <person name="Zhang L."/>
            <person name="Zhang Z."/>
            <person name="Li J."/>
            <person name="Lu G."/>
            <person name="Zhu Y."/>
            <person name="Wang Y."/>
            <person name="Huang Y."/>
            <person name="Liu J."/>
            <person name="Kang H."/>
            <person name="Chen J."/>
            <person name="Wang L."/>
            <person name="Chen A."/>
            <person name="Yu S."/>
            <person name="Gao Z."/>
            <person name="Jin L."/>
            <person name="Gu W."/>
            <person name="Wang Z."/>
            <person name="Zhao L."/>
            <person name="Shi B."/>
            <person name="Wen H."/>
            <person name="Lin R."/>
            <person name="Jones M.K."/>
            <person name="Brejova B."/>
            <person name="Vinar T."/>
            <person name="Zhao G."/>
            <person name="McManus D.P."/>
            <person name="Chen Z."/>
            <person name="Zhou Y."/>
            <person name="Wang S."/>
        </authorList>
    </citation>
    <scope>NUCLEOTIDE SEQUENCE [LARGE SCALE GENOMIC DNA]</scope>
</reference>
<dbReference type="EMBL" id="APAU02000047">
    <property type="protein sequence ID" value="EUB59262.1"/>
    <property type="molecule type" value="Genomic_DNA"/>
</dbReference>
<sequence length="195" mass="22120">MALLQGSWPRLVSLLSVISGIPVEHETGVVAKEITVYVPYDLVRSPLPSVNRHKTFVKLGEFIVFCRRTEGKRGDADMDAFGRGRGGLAQRGRLEFETGKYTSTLDATTTPHHQKRFYPRRDGRDRINSWNPFTVTFTNLLRELVSVLRSFQSVLYGRIPCPNRKVIYPSTLVRGSSHAPHILSYLLVMMEELSD</sequence>
<proteinExistence type="predicted"/>
<dbReference type="GeneID" id="36341578"/>
<dbReference type="CTD" id="36341578"/>
<dbReference type="KEGG" id="egl:EGR_05863"/>
<gene>
    <name evidence="1" type="ORF">EGR_05863</name>
</gene>
<dbReference type="RefSeq" id="XP_024350458.1">
    <property type="nucleotide sequence ID" value="XM_024495112.1"/>
</dbReference>
<keyword evidence="2" id="KW-1185">Reference proteome</keyword>
<evidence type="ECO:0000313" key="2">
    <source>
        <dbReference type="Proteomes" id="UP000019149"/>
    </source>
</evidence>
<comment type="caution">
    <text evidence="1">The sequence shown here is derived from an EMBL/GenBank/DDBJ whole genome shotgun (WGS) entry which is preliminary data.</text>
</comment>
<name>W6UMA7_ECHGR</name>
<accession>W6UMA7</accession>
<evidence type="ECO:0000313" key="1">
    <source>
        <dbReference type="EMBL" id="EUB59262.1"/>
    </source>
</evidence>
<dbReference type="AlphaFoldDB" id="W6UMA7"/>
<organism evidence="1 2">
    <name type="scientific">Echinococcus granulosus</name>
    <name type="common">Hydatid tapeworm</name>
    <dbReference type="NCBI Taxonomy" id="6210"/>
    <lineage>
        <taxon>Eukaryota</taxon>
        <taxon>Metazoa</taxon>
        <taxon>Spiralia</taxon>
        <taxon>Lophotrochozoa</taxon>
        <taxon>Platyhelminthes</taxon>
        <taxon>Cestoda</taxon>
        <taxon>Eucestoda</taxon>
        <taxon>Cyclophyllidea</taxon>
        <taxon>Taeniidae</taxon>
        <taxon>Echinococcus</taxon>
        <taxon>Echinococcus granulosus group</taxon>
    </lineage>
</organism>